<feature type="transmembrane region" description="Helical" evidence="1">
    <location>
        <begin position="6"/>
        <end position="35"/>
    </location>
</feature>
<accession>A0ABS2TGD6</accession>
<proteinExistence type="predicted"/>
<evidence type="ECO:0000313" key="3">
    <source>
        <dbReference type="Proteomes" id="UP000705983"/>
    </source>
</evidence>
<comment type="caution">
    <text evidence="2">The sequence shown here is derived from an EMBL/GenBank/DDBJ whole genome shotgun (WGS) entry which is preliminary data.</text>
</comment>
<protein>
    <submittedName>
        <fullName evidence="2">DUF456 domain-containing protein</fullName>
    </submittedName>
</protein>
<feature type="transmembrane region" description="Helical" evidence="1">
    <location>
        <begin position="47"/>
        <end position="68"/>
    </location>
</feature>
<reference evidence="3" key="1">
    <citation type="submission" date="2021-02" db="EMBL/GenBank/DDBJ databases">
        <title>Leucobacter sp. CX169.</title>
        <authorList>
            <person name="Cheng Y."/>
        </authorList>
    </citation>
    <scope>NUCLEOTIDE SEQUENCE [LARGE SCALE GENOMIC DNA]</scope>
    <source>
        <strain evidence="3">JY899</strain>
    </source>
</reference>
<organism evidence="2 3">
    <name type="scientific">Flaviflexus equikiangi</name>
    <dbReference type="NCBI Taxonomy" id="2758573"/>
    <lineage>
        <taxon>Bacteria</taxon>
        <taxon>Bacillati</taxon>
        <taxon>Actinomycetota</taxon>
        <taxon>Actinomycetes</taxon>
        <taxon>Actinomycetales</taxon>
        <taxon>Actinomycetaceae</taxon>
        <taxon>Flaviflexus</taxon>
    </lineage>
</organism>
<sequence>MELPGLILVGLAIAAGIIGTIIQLYPGLPIILIAIGVWAGFTGTATAWLIFAAVAAVVVLAYVLSFLLPARMMRDEGTPWSALTAGIVLAFIGFFVIPVIGMPIGFVVGVYLAELVRLKNPAAAWRQTMIALKGVLLSVIIELAAGAICAGLWVLGLILTS</sequence>
<keyword evidence="3" id="KW-1185">Reference proteome</keyword>
<dbReference type="Proteomes" id="UP000705983">
    <property type="component" value="Unassembled WGS sequence"/>
</dbReference>
<dbReference type="RefSeq" id="WP_182173678.1">
    <property type="nucleotide sequence ID" value="NZ_CP059676.1"/>
</dbReference>
<dbReference type="InterPro" id="IPR007403">
    <property type="entry name" value="DUF456"/>
</dbReference>
<feature type="transmembrane region" description="Helical" evidence="1">
    <location>
        <begin position="80"/>
        <end position="113"/>
    </location>
</feature>
<dbReference type="Pfam" id="PF04306">
    <property type="entry name" value="DUF456"/>
    <property type="match status" value="1"/>
</dbReference>
<evidence type="ECO:0000313" key="2">
    <source>
        <dbReference type="EMBL" id="MBM9433715.1"/>
    </source>
</evidence>
<keyword evidence="1" id="KW-0812">Transmembrane</keyword>
<name>A0ABS2TGD6_9ACTO</name>
<keyword evidence="1" id="KW-0472">Membrane</keyword>
<evidence type="ECO:0000256" key="1">
    <source>
        <dbReference type="SAM" id="Phobius"/>
    </source>
</evidence>
<gene>
    <name evidence="2" type="ORF">JVW63_08410</name>
</gene>
<dbReference type="EMBL" id="JAFFJS010000005">
    <property type="protein sequence ID" value="MBM9433715.1"/>
    <property type="molecule type" value="Genomic_DNA"/>
</dbReference>
<keyword evidence="1" id="KW-1133">Transmembrane helix</keyword>
<feature type="transmembrane region" description="Helical" evidence="1">
    <location>
        <begin position="134"/>
        <end position="159"/>
    </location>
</feature>